<reference evidence="1 2" key="1">
    <citation type="submission" date="2018-11" db="EMBL/GenBank/DDBJ databases">
        <authorList>
            <person name="Kleinhagauer T."/>
            <person name="Glaeser S.P."/>
            <person name="Spergser J."/>
            <person name="Ruckert C."/>
            <person name="Kaempfer P."/>
            <person name="Busse H.-J."/>
        </authorList>
    </citation>
    <scope>NUCLEOTIDE SEQUENCE [LARGE SCALE GENOMIC DNA]</scope>
    <source>
        <strain evidence="1 2">200CH</strain>
    </source>
</reference>
<dbReference type="AlphaFoldDB" id="A0A3G6JB36"/>
<protein>
    <submittedName>
        <fullName evidence="1">Uncharacterized protein</fullName>
    </submittedName>
</protein>
<dbReference type="EMBL" id="CP033896">
    <property type="protein sequence ID" value="AZA13234.1"/>
    <property type="molecule type" value="Genomic_DNA"/>
</dbReference>
<keyword evidence="2" id="KW-1185">Reference proteome</keyword>
<dbReference type="RefSeq" id="WP_123927056.1">
    <property type="nucleotide sequence ID" value="NZ_CP033896.1"/>
</dbReference>
<gene>
    <name evidence="1" type="ORF">CCHOA_04125</name>
</gene>
<dbReference type="KEGG" id="ccho:CCHOA_04125"/>
<organism evidence="1 2">
    <name type="scientific">Corynebacterium choanae</name>
    <dbReference type="NCBI Taxonomy" id="1862358"/>
    <lineage>
        <taxon>Bacteria</taxon>
        <taxon>Bacillati</taxon>
        <taxon>Actinomycetota</taxon>
        <taxon>Actinomycetes</taxon>
        <taxon>Mycobacteriales</taxon>
        <taxon>Corynebacteriaceae</taxon>
        <taxon>Corynebacterium</taxon>
    </lineage>
</organism>
<name>A0A3G6JB36_9CORY</name>
<accession>A0A3G6JB36</accession>
<evidence type="ECO:0000313" key="1">
    <source>
        <dbReference type="EMBL" id="AZA13234.1"/>
    </source>
</evidence>
<evidence type="ECO:0000313" key="2">
    <source>
        <dbReference type="Proteomes" id="UP000269019"/>
    </source>
</evidence>
<sequence>MIFHHRKGLTGLSGITAVAEDYDGIPLIDEFYSTLSHKNVHRDRFALACYLAFGDYIGGRLQSPQPMTPAMAHAIARAAAPLDVEPTPIEYYAKALPEGVGRLIVQPIEDLADAGQLWDASSPATNERRLVIVPVDQTNGSLRTLSTLVIAANANIFAGTHAISPWYPYLAIAALAAEQMECNVLVLPASAKQELPVTTDLLDLLEAASLCLEFSNN</sequence>
<dbReference type="Proteomes" id="UP000269019">
    <property type="component" value="Chromosome"/>
</dbReference>
<dbReference type="OrthoDB" id="4964594at2"/>
<proteinExistence type="predicted"/>